<evidence type="ECO:0000313" key="2">
    <source>
        <dbReference type="EMBL" id="SHH23366.1"/>
    </source>
</evidence>
<proteinExistence type="predicted"/>
<dbReference type="SUPFAM" id="SSF53850">
    <property type="entry name" value="Periplasmic binding protein-like II"/>
    <property type="match status" value="1"/>
</dbReference>
<dbReference type="Proteomes" id="UP000184520">
    <property type="component" value="Unassembled WGS sequence"/>
</dbReference>
<dbReference type="OrthoDB" id="8439154at2"/>
<name>A0A1M5RBF3_9ALTE</name>
<organism evidence="2 3">
    <name type="scientific">Marisediminitalea aggregata</name>
    <dbReference type="NCBI Taxonomy" id="634436"/>
    <lineage>
        <taxon>Bacteria</taxon>
        <taxon>Pseudomonadati</taxon>
        <taxon>Pseudomonadota</taxon>
        <taxon>Gammaproteobacteria</taxon>
        <taxon>Alteromonadales</taxon>
        <taxon>Alteromonadaceae</taxon>
        <taxon>Marisediminitalea</taxon>
    </lineage>
</organism>
<evidence type="ECO:0000256" key="1">
    <source>
        <dbReference type="SAM" id="SignalP"/>
    </source>
</evidence>
<accession>A0A1M5RBF3</accession>
<feature type="chain" id="PRO_5012522401" description="Solute-binding protein family 3/N-terminal domain-containing protein" evidence="1">
    <location>
        <begin position="25"/>
        <end position="272"/>
    </location>
</feature>
<keyword evidence="1" id="KW-0732">Signal</keyword>
<evidence type="ECO:0008006" key="4">
    <source>
        <dbReference type="Google" id="ProtNLM"/>
    </source>
</evidence>
<dbReference type="AlphaFoldDB" id="A0A1M5RBF3"/>
<evidence type="ECO:0000313" key="3">
    <source>
        <dbReference type="Proteomes" id="UP000184520"/>
    </source>
</evidence>
<reference evidence="3" key="1">
    <citation type="submission" date="2016-11" db="EMBL/GenBank/DDBJ databases">
        <authorList>
            <person name="Varghese N."/>
            <person name="Submissions S."/>
        </authorList>
    </citation>
    <scope>NUCLEOTIDE SEQUENCE [LARGE SCALE GENOMIC DNA]</scope>
    <source>
        <strain evidence="3">CGMCC 1.8995</strain>
    </source>
</reference>
<dbReference type="STRING" id="634436.SAMN05216361_4109"/>
<dbReference type="RefSeq" id="WP_139241643.1">
    <property type="nucleotide sequence ID" value="NZ_FQWD01000007.1"/>
</dbReference>
<protein>
    <recommendedName>
        <fullName evidence="4">Solute-binding protein family 3/N-terminal domain-containing protein</fullName>
    </recommendedName>
</protein>
<feature type="signal peptide" evidence="1">
    <location>
        <begin position="1"/>
        <end position="24"/>
    </location>
</feature>
<dbReference type="EMBL" id="FQWD01000007">
    <property type="protein sequence ID" value="SHH23366.1"/>
    <property type="molecule type" value="Genomic_DNA"/>
</dbReference>
<keyword evidence="3" id="KW-1185">Reference proteome</keyword>
<sequence length="272" mass="30406">MPFKSIYLLCLAFISLLYSQTAGAAGDAIVWAKNPSPPFHIMNGKLKGYGICDVMTDKLDVLLADLDTSVEIYPHPRVNKYVGEAENLCFPCMIKREDSGTYTYSDTTMRYPALGVIIHRSFLTKLELSENTPVSFAKLMSIHTLAFGLPSARKYPDALQSILNKQIGQPHILEIAGTEGPLRVLRQIARGRLDYTIDYPSVLKYFSMTEHDDSLVFLPVTEMGDTLVEGAIGCTNNPWGKRAVGHINGVLMRLQQDPEFKENQAFWLNVIE</sequence>
<gene>
    <name evidence="2" type="ORF">SAMN05216361_4109</name>
</gene>